<evidence type="ECO:0000259" key="1">
    <source>
        <dbReference type="Pfam" id="PF03354"/>
    </source>
</evidence>
<evidence type="ECO:0000313" key="3">
    <source>
        <dbReference type="EMBL" id="API60966.1"/>
    </source>
</evidence>
<keyword evidence="4" id="KW-1185">Reference proteome</keyword>
<dbReference type="PANTHER" id="PTHR41287:SF1">
    <property type="entry name" value="PROTEIN YMFN"/>
    <property type="match status" value="1"/>
</dbReference>
<feature type="domain" description="Terminase large subunit-like ATPase" evidence="1">
    <location>
        <begin position="56"/>
        <end position="208"/>
    </location>
</feature>
<dbReference type="InterPro" id="IPR046461">
    <property type="entry name" value="TerL_ATPase"/>
</dbReference>
<dbReference type="PANTHER" id="PTHR41287">
    <property type="match status" value="1"/>
</dbReference>
<feature type="domain" description="Terminase large subunit-like endonuclease" evidence="2">
    <location>
        <begin position="229"/>
        <end position="522"/>
    </location>
</feature>
<dbReference type="Pfam" id="PF20441">
    <property type="entry name" value="TerL_nuclease"/>
    <property type="match status" value="1"/>
</dbReference>
<reference evidence="4" key="1">
    <citation type="submission" date="2016-11" db="EMBL/GenBank/DDBJ databases">
        <title>Complete Genome Sequence of alachlor-degrading Sphingomonas sp. strain JJ-A5.</title>
        <authorList>
            <person name="Lee H."/>
            <person name="Ka J.-O."/>
        </authorList>
    </citation>
    <scope>NUCLEOTIDE SEQUENCE [LARGE SCALE GENOMIC DNA]</scope>
    <source>
        <strain evidence="4">JJ-A5</strain>
    </source>
</reference>
<accession>A0A1L3ZZA3</accession>
<dbReference type="AlphaFoldDB" id="A0A1L3ZZA3"/>
<evidence type="ECO:0000313" key="4">
    <source>
        <dbReference type="Proteomes" id="UP000182063"/>
    </source>
</evidence>
<organism evidence="3 4">
    <name type="scientific">Tardibacter chloracetimidivorans</name>
    <dbReference type="NCBI Taxonomy" id="1921510"/>
    <lineage>
        <taxon>Bacteria</taxon>
        <taxon>Pseudomonadati</taxon>
        <taxon>Pseudomonadota</taxon>
        <taxon>Alphaproteobacteria</taxon>
        <taxon>Sphingomonadales</taxon>
        <taxon>Sphingomonadaceae</taxon>
        <taxon>Tardibacter</taxon>
    </lineage>
</organism>
<proteinExistence type="predicted"/>
<dbReference type="Proteomes" id="UP000182063">
    <property type="component" value="Chromosome"/>
</dbReference>
<name>A0A1L3ZZA3_9SPHN</name>
<dbReference type="KEGG" id="sphj:BSL82_05740"/>
<dbReference type="STRING" id="1921510.BSL82_05740"/>
<dbReference type="InterPro" id="IPR027417">
    <property type="entry name" value="P-loop_NTPase"/>
</dbReference>
<dbReference type="Pfam" id="PF03354">
    <property type="entry name" value="TerL_ATPase"/>
    <property type="match status" value="1"/>
</dbReference>
<dbReference type="GO" id="GO:0004519">
    <property type="term" value="F:endonuclease activity"/>
    <property type="evidence" value="ECO:0007669"/>
    <property type="project" value="InterPro"/>
</dbReference>
<evidence type="ECO:0008006" key="5">
    <source>
        <dbReference type="Google" id="ProtNLM"/>
    </source>
</evidence>
<dbReference type="InterPro" id="IPR046462">
    <property type="entry name" value="TerL_nuclease"/>
</dbReference>
<protein>
    <recommendedName>
        <fullName evidence="5">Terminase</fullName>
    </recommendedName>
</protein>
<dbReference type="EMBL" id="CP018221">
    <property type="protein sequence ID" value="API60966.1"/>
    <property type="molecule type" value="Genomic_DNA"/>
</dbReference>
<sequence>MWDTKARLWRDGEYWYDESAAAAAVAFFAEHVCLTEGEWAGRPFILEGWQEHDIIRPLFGWKRADGTRRYRRCYVWVPRKNGKTELAAGIALLMLLGDAEFGGQVYSIATDANQARLVFDKAAAMAGKSATLSDALECLKTAIYCPALNASFKPLSGRPTGKHGLSASGLIGDEIHEWVSGELYQFVHDSEGARRQPLEFLISTAGKKGGYGEEAWEECEKILGGELDDPETLVVVYAANADDDWTDPKVWAKANPNLGISKKLETLEAECRRARQLPRLENGFKSYHLNIWTEQATRWLPIDAIDDDGRKFGWDYCRTDRTWKELEPYLRGKYCCGGLDLSSTTDLSALAWWFPMQDGLEMPALLLRFFKPAALIGLHEKRDKLKYGQWVTEGAITATPGNVMDYAYIKDQVYRDAEQFRVGTLAIDRWNATQISTELMTEGLSVNLFGQGFASMAAPSKELERLVLCNGFEHGGHPVLRRHAQVVAVETDPADNLKPAKNKSTERIDGIVATIMGLGVAMGTEIEKPSVYETRGLMMV</sequence>
<dbReference type="InterPro" id="IPR005021">
    <property type="entry name" value="Terminase_largesu-like"/>
</dbReference>
<dbReference type="Gene3D" id="3.40.50.300">
    <property type="entry name" value="P-loop containing nucleotide triphosphate hydrolases"/>
    <property type="match status" value="1"/>
</dbReference>
<gene>
    <name evidence="3" type="ORF">BSL82_05740</name>
</gene>
<evidence type="ECO:0000259" key="2">
    <source>
        <dbReference type="Pfam" id="PF20441"/>
    </source>
</evidence>